<reference evidence="2" key="1">
    <citation type="submission" date="2015-09" db="EMBL/GenBank/DDBJ databases">
        <authorList>
            <person name="Rodrigo-Torres L."/>
            <person name="Arahal D.R."/>
        </authorList>
    </citation>
    <scope>NUCLEOTIDE SEQUENCE [LARGE SCALE GENOMIC DNA]</scope>
    <source>
        <strain evidence="2">CECT 5091</strain>
    </source>
</reference>
<dbReference type="EMBL" id="CYUD01000007">
    <property type="protein sequence ID" value="CUK04001.1"/>
    <property type="molecule type" value="Genomic_DNA"/>
</dbReference>
<protein>
    <submittedName>
        <fullName evidence="1">Uncharacterized protein</fullName>
    </submittedName>
</protein>
<evidence type="ECO:0000313" key="1">
    <source>
        <dbReference type="EMBL" id="CUK04001.1"/>
    </source>
</evidence>
<dbReference type="Proteomes" id="UP000051260">
    <property type="component" value="Unassembled WGS sequence"/>
</dbReference>
<proteinExistence type="predicted"/>
<accession>A0A0P1IBV3</accession>
<dbReference type="AlphaFoldDB" id="A0A0P1IBV3"/>
<gene>
    <name evidence="1" type="ORF">RUE5091_02575</name>
</gene>
<sequence length="112" mass="12150">MVLGDEMKRPLTRKDFYSVCVATLCALYLVILAEPGYAATASGGSNFPPSFESYGDADMKGVGAILAHRGAQAKGRPGVFDNYRLRIASVIRDYGMFDREQAPADSWKAHAT</sequence>
<keyword evidence="2" id="KW-1185">Reference proteome</keyword>
<dbReference type="STRING" id="1715692.RUE5091_02575"/>
<organism evidence="1 2">
    <name type="scientific">Ruegeria denitrificans</name>
    <dbReference type="NCBI Taxonomy" id="1715692"/>
    <lineage>
        <taxon>Bacteria</taxon>
        <taxon>Pseudomonadati</taxon>
        <taxon>Pseudomonadota</taxon>
        <taxon>Alphaproteobacteria</taxon>
        <taxon>Rhodobacterales</taxon>
        <taxon>Roseobacteraceae</taxon>
        <taxon>Ruegeria</taxon>
    </lineage>
</organism>
<evidence type="ECO:0000313" key="2">
    <source>
        <dbReference type="Proteomes" id="UP000051260"/>
    </source>
</evidence>
<name>A0A0P1IBV3_9RHOB</name>